<organism evidence="1 2">
    <name type="scientific">Methanobrevibacter arboriphilus</name>
    <dbReference type="NCBI Taxonomy" id="39441"/>
    <lineage>
        <taxon>Archaea</taxon>
        <taxon>Methanobacteriati</taxon>
        <taxon>Methanobacteriota</taxon>
        <taxon>Methanomada group</taxon>
        <taxon>Methanobacteria</taxon>
        <taxon>Methanobacteriales</taxon>
        <taxon>Methanobacteriaceae</taxon>
        <taxon>Methanobrevibacter</taxon>
    </lineage>
</organism>
<sequence>MNLAQGSKYKVAFRRRREGKTNYDARMKLVDLDKSRLVIRISNANVIAQIINVGENGDETVVSAHSKELKKLGWLGGTKNTSATYLTAYLCAKKALDKGVEKAVLDIGLKSSIKGAKVFAGVKAANDAGLDVPYGESIVPDDDRIAGVHIAEYAKSLDDEEVKKHFSKYLERGLQPVDLPNHFEEIKNKIEKA</sequence>
<gene>
    <name evidence="1" type="ORF">MarbSA_06510</name>
</gene>
<evidence type="ECO:0000313" key="2">
    <source>
        <dbReference type="Proteomes" id="UP000825015"/>
    </source>
</evidence>
<name>A0ACA8R234_METAZ</name>
<proteinExistence type="predicted"/>
<keyword evidence="1" id="KW-0687">Ribonucleoprotein</keyword>
<accession>A0ACA8R234</accession>
<protein>
    <submittedName>
        <fullName evidence="1">50S ribosomal protein L18</fullName>
    </submittedName>
</protein>
<keyword evidence="1" id="KW-0689">Ribosomal protein</keyword>
<dbReference type="EMBL" id="AP019779">
    <property type="protein sequence ID" value="BBL61611.1"/>
    <property type="molecule type" value="Genomic_DNA"/>
</dbReference>
<evidence type="ECO:0000313" key="1">
    <source>
        <dbReference type="EMBL" id="BBL61611.1"/>
    </source>
</evidence>
<dbReference type="Proteomes" id="UP000825015">
    <property type="component" value="Chromosome"/>
</dbReference>
<keyword evidence="2" id="KW-1185">Reference proteome</keyword>
<reference evidence="1" key="1">
    <citation type="submission" date="2019-06" db="EMBL/GenBank/DDBJ databases">
        <title>Complete genome sequence of Methanobrevibacter arboriphilus strain SA.</title>
        <authorList>
            <person name="Asakawa S."/>
        </authorList>
    </citation>
    <scope>NUCLEOTIDE SEQUENCE</scope>
    <source>
        <strain evidence="1">SA</strain>
    </source>
</reference>